<dbReference type="EMBL" id="JAWXYG010000002">
    <property type="protein sequence ID" value="KAK4281524.1"/>
    <property type="molecule type" value="Genomic_DNA"/>
</dbReference>
<comment type="function">
    <text evidence="2 10">Reversible hydration of carbon dioxide.</text>
</comment>
<comment type="catalytic activity">
    <reaction evidence="9 10">
        <text>hydrogencarbonate + H(+) = CO2 + H2O</text>
        <dbReference type="Rhea" id="RHEA:10748"/>
        <dbReference type="ChEBI" id="CHEBI:15377"/>
        <dbReference type="ChEBI" id="CHEBI:15378"/>
        <dbReference type="ChEBI" id="CHEBI:16526"/>
        <dbReference type="ChEBI" id="CHEBI:17544"/>
        <dbReference type="EC" id="4.2.1.1"/>
    </reaction>
</comment>
<keyword evidence="13" id="KW-1185">Reference proteome</keyword>
<dbReference type="InterPro" id="IPR023561">
    <property type="entry name" value="Carbonic_anhydrase_a-class"/>
</dbReference>
<dbReference type="SUPFAM" id="SSF51069">
    <property type="entry name" value="Carbonic anhydrase"/>
    <property type="match status" value="1"/>
</dbReference>
<organism evidence="12 13">
    <name type="scientific">Acacia crassicarpa</name>
    <name type="common">northern wattle</name>
    <dbReference type="NCBI Taxonomy" id="499986"/>
    <lineage>
        <taxon>Eukaryota</taxon>
        <taxon>Viridiplantae</taxon>
        <taxon>Streptophyta</taxon>
        <taxon>Embryophyta</taxon>
        <taxon>Tracheophyta</taxon>
        <taxon>Spermatophyta</taxon>
        <taxon>Magnoliopsida</taxon>
        <taxon>eudicotyledons</taxon>
        <taxon>Gunneridae</taxon>
        <taxon>Pentapetalae</taxon>
        <taxon>rosids</taxon>
        <taxon>fabids</taxon>
        <taxon>Fabales</taxon>
        <taxon>Fabaceae</taxon>
        <taxon>Caesalpinioideae</taxon>
        <taxon>mimosoid clade</taxon>
        <taxon>Acacieae</taxon>
        <taxon>Acacia</taxon>
    </lineage>
</organism>
<dbReference type="PANTHER" id="PTHR18952">
    <property type="entry name" value="CARBONIC ANHYDRASE"/>
    <property type="match status" value="1"/>
</dbReference>
<dbReference type="InterPro" id="IPR001148">
    <property type="entry name" value="CA_dom"/>
</dbReference>
<dbReference type="GO" id="GO:0006730">
    <property type="term" value="P:one-carbon metabolic process"/>
    <property type="evidence" value="ECO:0007669"/>
    <property type="project" value="TreeGrafter"/>
</dbReference>
<evidence type="ECO:0000256" key="7">
    <source>
        <dbReference type="ARBA" id="ARBA00022833"/>
    </source>
</evidence>
<proteinExistence type="inferred from homology"/>
<dbReference type="GO" id="GO:0009570">
    <property type="term" value="C:chloroplast stroma"/>
    <property type="evidence" value="ECO:0007669"/>
    <property type="project" value="UniProtKB-SubCell"/>
</dbReference>
<dbReference type="Gene3D" id="3.10.200.10">
    <property type="entry name" value="Alpha carbonic anhydrase"/>
    <property type="match status" value="1"/>
</dbReference>
<dbReference type="GO" id="GO:0008270">
    <property type="term" value="F:zinc ion binding"/>
    <property type="evidence" value="ECO:0007669"/>
    <property type="project" value="UniProtKB-UniRule"/>
</dbReference>
<dbReference type="AlphaFoldDB" id="A0AAE1TFB5"/>
<dbReference type="Pfam" id="PF00194">
    <property type="entry name" value="Carb_anhydrase"/>
    <property type="match status" value="1"/>
</dbReference>
<dbReference type="GO" id="GO:0004089">
    <property type="term" value="F:carbonate dehydratase activity"/>
    <property type="evidence" value="ECO:0007669"/>
    <property type="project" value="UniProtKB-UniRule"/>
</dbReference>
<dbReference type="PROSITE" id="PS00162">
    <property type="entry name" value="ALPHA_CA_1"/>
    <property type="match status" value="1"/>
</dbReference>
<accession>A0AAE1TFB5</accession>
<sequence length="282" mass="31800">MKGPTKTLIPCLLLLATIVIQYPAAAKALEVEFSYLEGSEKGPSRWGDLKPEWAACKNGTSQSPIDLWSRRVRVVSDSSDDLNNGYKLATASILNRGHDIQVSWQSDAGSIRINGTQFFLQGAHWHWPSEHLINGKRYALELHMVHQVTQPDGSNKTAVVTALYRLGRPDPFLSMLEESIKEIREEGEEKSVGVIDPSEIGLGRGHRYYRYIGSLTAPPCTEGVIWTISNKIRTVSREQLHLLVNSVQYYAKRNARPLQPLHNREIQLYAPNAYNNINKPHY</sequence>
<comment type="similarity">
    <text evidence="10">Belongs to the alpha-carbonic anhydrase family.</text>
</comment>
<dbReference type="PROSITE" id="PS51144">
    <property type="entry name" value="ALPHA_CA_2"/>
    <property type="match status" value="1"/>
</dbReference>
<evidence type="ECO:0000259" key="11">
    <source>
        <dbReference type="PROSITE" id="PS51144"/>
    </source>
</evidence>
<comment type="caution">
    <text evidence="12">The sequence shown here is derived from an EMBL/GenBank/DDBJ whole genome shotgun (WGS) entry which is preliminary data.</text>
</comment>
<dbReference type="SMART" id="SM01057">
    <property type="entry name" value="Carb_anhydrase"/>
    <property type="match status" value="1"/>
</dbReference>
<evidence type="ECO:0000256" key="8">
    <source>
        <dbReference type="ARBA" id="ARBA00023239"/>
    </source>
</evidence>
<evidence type="ECO:0000313" key="12">
    <source>
        <dbReference type="EMBL" id="KAK4281524.1"/>
    </source>
</evidence>
<reference evidence="12" key="1">
    <citation type="submission" date="2023-10" db="EMBL/GenBank/DDBJ databases">
        <title>Chromosome-level genome of the transformable northern wattle, Acacia crassicarpa.</title>
        <authorList>
            <person name="Massaro I."/>
            <person name="Sinha N.R."/>
            <person name="Poethig S."/>
            <person name="Leichty A.R."/>
        </authorList>
    </citation>
    <scope>NUCLEOTIDE SEQUENCE</scope>
    <source>
        <strain evidence="12">Acra3RX</strain>
        <tissue evidence="12">Leaf</tissue>
    </source>
</reference>
<dbReference type="Proteomes" id="UP001293593">
    <property type="component" value="Unassembled WGS sequence"/>
</dbReference>
<feature type="signal peptide" evidence="10">
    <location>
        <begin position="1"/>
        <end position="28"/>
    </location>
</feature>
<evidence type="ECO:0000313" key="13">
    <source>
        <dbReference type="Proteomes" id="UP001293593"/>
    </source>
</evidence>
<comment type="similarity">
    <text evidence="4">Belongs to the alpha-class carbonic anhydrase family.</text>
</comment>
<keyword evidence="6 10" id="KW-0479">Metal-binding</keyword>
<dbReference type="CDD" id="cd03124">
    <property type="entry name" value="alpha_CA_prokaryotic_like"/>
    <property type="match status" value="1"/>
</dbReference>
<keyword evidence="10" id="KW-0732">Signal</keyword>
<dbReference type="InterPro" id="IPR018338">
    <property type="entry name" value="Carbonic_anhydrase_a-class_CS"/>
</dbReference>
<comment type="cofactor">
    <cofactor evidence="1 10">
        <name>Zn(2+)</name>
        <dbReference type="ChEBI" id="CHEBI:29105"/>
    </cofactor>
</comment>
<evidence type="ECO:0000256" key="6">
    <source>
        <dbReference type="ARBA" id="ARBA00022723"/>
    </source>
</evidence>
<gene>
    <name evidence="12" type="ORF">QN277_013004</name>
</gene>
<evidence type="ECO:0000256" key="1">
    <source>
        <dbReference type="ARBA" id="ARBA00001947"/>
    </source>
</evidence>
<keyword evidence="8 10" id="KW-0456">Lyase</keyword>
<evidence type="ECO:0000256" key="4">
    <source>
        <dbReference type="ARBA" id="ARBA00006365"/>
    </source>
</evidence>
<feature type="domain" description="Alpha-carbonic anhydrase" evidence="11">
    <location>
        <begin position="31"/>
        <end position="270"/>
    </location>
</feature>
<name>A0AAE1TFB5_9FABA</name>
<evidence type="ECO:0000256" key="10">
    <source>
        <dbReference type="RuleBase" id="RU367011"/>
    </source>
</evidence>
<evidence type="ECO:0000256" key="2">
    <source>
        <dbReference type="ARBA" id="ARBA00002904"/>
    </source>
</evidence>
<evidence type="ECO:0000256" key="9">
    <source>
        <dbReference type="ARBA" id="ARBA00048348"/>
    </source>
</evidence>
<keyword evidence="7 10" id="KW-0862">Zinc</keyword>
<dbReference type="InterPro" id="IPR041891">
    <property type="entry name" value="Alpha_CA_prokaryot-like"/>
</dbReference>
<feature type="chain" id="PRO_5041777022" description="Carbonic anhydrase" evidence="10">
    <location>
        <begin position="29"/>
        <end position="282"/>
    </location>
</feature>
<dbReference type="PANTHER" id="PTHR18952:SF223">
    <property type="entry name" value="CARBONIC ANHYDRASE"/>
    <property type="match status" value="1"/>
</dbReference>
<dbReference type="EC" id="4.2.1.1" evidence="5 10"/>
<comment type="subcellular location">
    <subcellularLocation>
        <location evidence="3">Plastid</location>
        <location evidence="3">Chloroplast stroma</location>
    </subcellularLocation>
</comment>
<evidence type="ECO:0000256" key="5">
    <source>
        <dbReference type="ARBA" id="ARBA00012925"/>
    </source>
</evidence>
<evidence type="ECO:0000256" key="3">
    <source>
        <dbReference type="ARBA" id="ARBA00004470"/>
    </source>
</evidence>
<dbReference type="InterPro" id="IPR036398">
    <property type="entry name" value="CA_dom_sf"/>
</dbReference>
<protein>
    <recommendedName>
        <fullName evidence="5 10">Carbonic anhydrase</fullName>
        <ecNumber evidence="5 10">4.2.1.1</ecNumber>
    </recommendedName>
</protein>